<proteinExistence type="predicted"/>
<dbReference type="EMBL" id="CP014672">
    <property type="protein sequence ID" value="ANW98907.1"/>
    <property type="molecule type" value="Genomic_DNA"/>
</dbReference>
<organism evidence="1 2">
    <name type="scientific">Thermoclostridium stercorarium subsp. thermolacticum DSM 2910</name>
    <dbReference type="NCBI Taxonomy" id="1121336"/>
    <lineage>
        <taxon>Bacteria</taxon>
        <taxon>Bacillati</taxon>
        <taxon>Bacillota</taxon>
        <taxon>Clostridia</taxon>
        <taxon>Eubacteriales</taxon>
        <taxon>Oscillospiraceae</taxon>
        <taxon>Thermoclostridium</taxon>
    </lineage>
</organism>
<evidence type="ECO:0000313" key="2">
    <source>
        <dbReference type="Proteomes" id="UP000092971"/>
    </source>
</evidence>
<gene>
    <name evidence="1" type="ORF">CSTERTH_07675</name>
</gene>
<dbReference type="Gene3D" id="3.40.50.11350">
    <property type="match status" value="1"/>
</dbReference>
<dbReference type="PANTHER" id="PTHR13132:SF29">
    <property type="entry name" value="ALPHA-(1,6)-FUCOSYLTRANSFERASE"/>
    <property type="match status" value="1"/>
</dbReference>
<protein>
    <recommendedName>
        <fullName evidence="3">TPR repeat-containing protein</fullName>
    </recommendedName>
</protein>
<dbReference type="GO" id="GO:0046921">
    <property type="term" value="F:alpha-(1-&gt;6)-fucosyltransferase activity"/>
    <property type="evidence" value="ECO:0007669"/>
    <property type="project" value="TreeGrafter"/>
</dbReference>
<sequence>MAGDRFLLIKPWSYRLWSDVEHVLAQLLIAEITNRVPVVFWPTHCLHNGFIHTNGFELYFEPVSDYSIFDLAKHEYTFYPPIWDADNLLVEDPGKETWMYRSIGDLISSDANVVVGDVYFSISEIIPFIKKENAAYGMTATEIYRYLFKKYIRIKKDILQEVQGFYQSWLKDGHPILAVHVRREEDDMIIDVRKDIADEHYWQRHSGKYGLKFPIKKDRKYRFLGRGKLLNANSQYHAEIKKLMNRYSIKKIFLLTDSEEVIREYTEKYGDMVVYTDCKRLSASEPAYFIENPVVKRRRGIEVIKDACLAAKCDFFIGNDFSSLSRAISRIKDWPEENIKLLFRRRERRKYPINVKMIVSDRKKIFKSFVEYIKNLYRRILKKLHLGGDEGDR</sequence>
<dbReference type="Proteomes" id="UP000092971">
    <property type="component" value="Chromosome"/>
</dbReference>
<dbReference type="GO" id="GO:0006487">
    <property type="term" value="P:protein N-linked glycosylation"/>
    <property type="evidence" value="ECO:0007669"/>
    <property type="project" value="TreeGrafter"/>
</dbReference>
<dbReference type="RefSeq" id="WP_015359241.1">
    <property type="nucleotide sequence ID" value="NZ_CP014672.1"/>
</dbReference>
<evidence type="ECO:0008006" key="3">
    <source>
        <dbReference type="Google" id="ProtNLM"/>
    </source>
</evidence>
<dbReference type="PANTHER" id="PTHR13132">
    <property type="entry name" value="ALPHA- 1,6 -FUCOSYLTRANSFERASE"/>
    <property type="match status" value="1"/>
</dbReference>
<accession>A0A1B1YDS9</accession>
<dbReference type="OrthoDB" id="1737455at2"/>
<dbReference type="CDD" id="cd11296">
    <property type="entry name" value="O-FucT_like"/>
    <property type="match status" value="1"/>
</dbReference>
<reference evidence="1 2" key="1">
    <citation type="submission" date="2016-02" db="EMBL/GenBank/DDBJ databases">
        <title>Comparison of Clostridium stercorarium subspecies using comparative genomics and transcriptomics.</title>
        <authorList>
            <person name="Schellenberg J."/>
            <person name="Thallinger G."/>
            <person name="Levin D.B."/>
            <person name="Zhang X."/>
            <person name="Alvare G."/>
            <person name="Fristensky B."/>
            <person name="Sparling R."/>
        </authorList>
    </citation>
    <scope>NUCLEOTIDE SEQUENCE [LARGE SCALE GENOMIC DNA]</scope>
    <source>
        <strain evidence="1 2">DSM 2910</strain>
    </source>
</reference>
<evidence type="ECO:0000313" key="1">
    <source>
        <dbReference type="EMBL" id="ANW98907.1"/>
    </source>
</evidence>
<dbReference type="AlphaFoldDB" id="A0A1B1YDS9"/>
<name>A0A1B1YDS9_THEST</name>